<protein>
    <submittedName>
        <fullName evidence="3">MarR family transcriptional regulator</fullName>
    </submittedName>
</protein>
<evidence type="ECO:0000256" key="1">
    <source>
        <dbReference type="ARBA" id="ARBA00023125"/>
    </source>
</evidence>
<dbReference type="InterPro" id="IPR036388">
    <property type="entry name" value="WH-like_DNA-bd_sf"/>
</dbReference>
<dbReference type="SUPFAM" id="SSF46785">
    <property type="entry name" value="Winged helix' DNA-binding domain"/>
    <property type="match status" value="1"/>
</dbReference>
<reference evidence="3 4" key="1">
    <citation type="submission" date="2017-03" db="EMBL/GenBank/DDBJ databases">
        <title>Isolation of Levoglucosan Utilizing Bacteria.</title>
        <authorList>
            <person name="Arya A.S."/>
        </authorList>
    </citation>
    <scope>NUCLEOTIDE SEQUENCE [LARGE SCALE GENOMIC DNA]</scope>
    <source>
        <strain evidence="3 4">MEC069</strain>
    </source>
</reference>
<dbReference type="SMART" id="SM00347">
    <property type="entry name" value="HTH_MARR"/>
    <property type="match status" value="1"/>
</dbReference>
<dbReference type="AlphaFoldDB" id="A0A4Y8Q8J0"/>
<dbReference type="OrthoDB" id="288929at2"/>
<comment type="caution">
    <text evidence="3">The sequence shown here is derived from an EMBL/GenBank/DDBJ whole genome shotgun (WGS) entry which is preliminary data.</text>
</comment>
<dbReference type="Gene3D" id="1.10.10.10">
    <property type="entry name" value="Winged helix-like DNA-binding domain superfamily/Winged helix DNA-binding domain"/>
    <property type="match status" value="1"/>
</dbReference>
<feature type="domain" description="HTH marR-type" evidence="2">
    <location>
        <begin position="29"/>
        <end position="164"/>
    </location>
</feature>
<accession>A0A4Y8Q8J0</accession>
<dbReference type="GO" id="GO:0003700">
    <property type="term" value="F:DNA-binding transcription factor activity"/>
    <property type="evidence" value="ECO:0007669"/>
    <property type="project" value="InterPro"/>
</dbReference>
<keyword evidence="4" id="KW-1185">Reference proteome</keyword>
<dbReference type="InterPro" id="IPR000835">
    <property type="entry name" value="HTH_MarR-typ"/>
</dbReference>
<dbReference type="InterPro" id="IPR039422">
    <property type="entry name" value="MarR/SlyA-like"/>
</dbReference>
<evidence type="ECO:0000313" key="3">
    <source>
        <dbReference type="EMBL" id="TFE90895.1"/>
    </source>
</evidence>
<proteinExistence type="predicted"/>
<gene>
    <name evidence="3" type="ORF">B5M42_03455</name>
</gene>
<dbReference type="PRINTS" id="PR00598">
    <property type="entry name" value="HTHMARR"/>
</dbReference>
<dbReference type="PANTHER" id="PTHR33164">
    <property type="entry name" value="TRANSCRIPTIONAL REGULATOR, MARR FAMILY"/>
    <property type="match status" value="1"/>
</dbReference>
<name>A0A4Y8Q8J0_9BACL</name>
<dbReference type="GO" id="GO:0003677">
    <property type="term" value="F:DNA binding"/>
    <property type="evidence" value="ECO:0007669"/>
    <property type="project" value="UniProtKB-KW"/>
</dbReference>
<dbReference type="PROSITE" id="PS50995">
    <property type="entry name" value="HTH_MARR_2"/>
    <property type="match status" value="1"/>
</dbReference>
<evidence type="ECO:0000313" key="4">
    <source>
        <dbReference type="Proteomes" id="UP000298246"/>
    </source>
</evidence>
<dbReference type="PANTHER" id="PTHR33164:SF89">
    <property type="entry name" value="MARR FAMILY REGULATORY PROTEIN"/>
    <property type="match status" value="1"/>
</dbReference>
<dbReference type="GO" id="GO:0006950">
    <property type="term" value="P:response to stress"/>
    <property type="evidence" value="ECO:0007669"/>
    <property type="project" value="TreeGrafter"/>
</dbReference>
<dbReference type="Pfam" id="PF01047">
    <property type="entry name" value="MarR"/>
    <property type="match status" value="1"/>
</dbReference>
<dbReference type="Proteomes" id="UP000298246">
    <property type="component" value="Unassembled WGS sequence"/>
</dbReference>
<dbReference type="InterPro" id="IPR036390">
    <property type="entry name" value="WH_DNA-bd_sf"/>
</dbReference>
<dbReference type="EMBL" id="MYFO01000003">
    <property type="protein sequence ID" value="TFE90895.1"/>
    <property type="molecule type" value="Genomic_DNA"/>
</dbReference>
<sequence length="198" mass="22700">MLGLFCFQSTNDGRFKQEGVHVDNEWARLEEMDWLFRRMVRKFVKERDKVSIEGIAWPGLLILHKIARDGPQRLGDLAEQLDLTSGAITALCDKLEKKGFAMRRRMNEDRRTVRLVIAEEGHSLLARHRNISQKSIELLFGSFSEQELGAQKRAFVRITEQLEGFADTVLQLAKDNADAKAEQTRRAAQVATGHFLNY</sequence>
<organism evidence="3 4">
    <name type="scientific">Paenibacillus athensensis</name>
    <dbReference type="NCBI Taxonomy" id="1967502"/>
    <lineage>
        <taxon>Bacteria</taxon>
        <taxon>Bacillati</taxon>
        <taxon>Bacillota</taxon>
        <taxon>Bacilli</taxon>
        <taxon>Bacillales</taxon>
        <taxon>Paenibacillaceae</taxon>
        <taxon>Paenibacillus</taxon>
    </lineage>
</organism>
<evidence type="ECO:0000259" key="2">
    <source>
        <dbReference type="PROSITE" id="PS50995"/>
    </source>
</evidence>
<keyword evidence="1" id="KW-0238">DNA-binding</keyword>